<keyword evidence="2" id="KW-1185">Reference proteome</keyword>
<dbReference type="EMBL" id="KN822022">
    <property type="protein sequence ID" value="KIM65473.1"/>
    <property type="molecule type" value="Genomic_DNA"/>
</dbReference>
<evidence type="ECO:0000313" key="2">
    <source>
        <dbReference type="Proteomes" id="UP000053989"/>
    </source>
</evidence>
<organism evidence="1 2">
    <name type="scientific">Scleroderma citrinum Foug A</name>
    <dbReference type="NCBI Taxonomy" id="1036808"/>
    <lineage>
        <taxon>Eukaryota</taxon>
        <taxon>Fungi</taxon>
        <taxon>Dikarya</taxon>
        <taxon>Basidiomycota</taxon>
        <taxon>Agaricomycotina</taxon>
        <taxon>Agaricomycetes</taxon>
        <taxon>Agaricomycetidae</taxon>
        <taxon>Boletales</taxon>
        <taxon>Sclerodermatineae</taxon>
        <taxon>Sclerodermataceae</taxon>
        <taxon>Scleroderma</taxon>
    </lineage>
</organism>
<evidence type="ECO:0000313" key="1">
    <source>
        <dbReference type="EMBL" id="KIM65473.1"/>
    </source>
</evidence>
<dbReference type="AlphaFoldDB" id="A0A0C2ZVG0"/>
<gene>
    <name evidence="1" type="ORF">SCLCIDRAFT_469967</name>
</gene>
<sequence length="88" mass="9545">MRDAGDADSGAMASQAFTLVGRIMEGPKGPVKQRGQWEGNAADKVHSSCTWQPRAYEGIFFPGDERSASFFHSIISCVYSPVDLCKGM</sequence>
<protein>
    <submittedName>
        <fullName evidence="1">Uncharacterized protein</fullName>
    </submittedName>
</protein>
<reference evidence="1 2" key="1">
    <citation type="submission" date="2014-04" db="EMBL/GenBank/DDBJ databases">
        <authorList>
            <consortium name="DOE Joint Genome Institute"/>
            <person name="Kuo A."/>
            <person name="Kohler A."/>
            <person name="Nagy L.G."/>
            <person name="Floudas D."/>
            <person name="Copeland A."/>
            <person name="Barry K.W."/>
            <person name="Cichocki N."/>
            <person name="Veneault-Fourrey C."/>
            <person name="LaButti K."/>
            <person name="Lindquist E.A."/>
            <person name="Lipzen A."/>
            <person name="Lundell T."/>
            <person name="Morin E."/>
            <person name="Murat C."/>
            <person name="Sun H."/>
            <person name="Tunlid A."/>
            <person name="Henrissat B."/>
            <person name="Grigoriev I.V."/>
            <person name="Hibbett D.S."/>
            <person name="Martin F."/>
            <person name="Nordberg H.P."/>
            <person name="Cantor M.N."/>
            <person name="Hua S.X."/>
        </authorList>
    </citation>
    <scope>NUCLEOTIDE SEQUENCE [LARGE SCALE GENOMIC DNA]</scope>
    <source>
        <strain evidence="1 2">Foug A</strain>
    </source>
</reference>
<proteinExistence type="predicted"/>
<dbReference type="HOGENOM" id="CLU_2470403_0_0_1"/>
<reference evidence="2" key="2">
    <citation type="submission" date="2015-01" db="EMBL/GenBank/DDBJ databases">
        <title>Evolutionary Origins and Diversification of the Mycorrhizal Mutualists.</title>
        <authorList>
            <consortium name="DOE Joint Genome Institute"/>
            <consortium name="Mycorrhizal Genomics Consortium"/>
            <person name="Kohler A."/>
            <person name="Kuo A."/>
            <person name="Nagy L.G."/>
            <person name="Floudas D."/>
            <person name="Copeland A."/>
            <person name="Barry K.W."/>
            <person name="Cichocki N."/>
            <person name="Veneault-Fourrey C."/>
            <person name="LaButti K."/>
            <person name="Lindquist E.A."/>
            <person name="Lipzen A."/>
            <person name="Lundell T."/>
            <person name="Morin E."/>
            <person name="Murat C."/>
            <person name="Riley R."/>
            <person name="Ohm R."/>
            <person name="Sun H."/>
            <person name="Tunlid A."/>
            <person name="Henrissat B."/>
            <person name="Grigoriev I.V."/>
            <person name="Hibbett D.S."/>
            <person name="Martin F."/>
        </authorList>
    </citation>
    <scope>NUCLEOTIDE SEQUENCE [LARGE SCALE GENOMIC DNA]</scope>
    <source>
        <strain evidence="2">Foug A</strain>
    </source>
</reference>
<accession>A0A0C2ZVG0</accession>
<dbReference type="InParanoid" id="A0A0C2ZVG0"/>
<dbReference type="Proteomes" id="UP000053989">
    <property type="component" value="Unassembled WGS sequence"/>
</dbReference>
<name>A0A0C2ZVG0_9AGAM</name>